<proteinExistence type="predicted"/>
<organism evidence="1 2">
    <name type="scientific">Petralouisia muris</name>
    <dbReference type="NCBI Taxonomy" id="3032872"/>
    <lineage>
        <taxon>Bacteria</taxon>
        <taxon>Bacillati</taxon>
        <taxon>Bacillota</taxon>
        <taxon>Clostridia</taxon>
        <taxon>Lachnospirales</taxon>
        <taxon>Lachnospiraceae</taxon>
        <taxon>Petralouisia</taxon>
    </lineage>
</organism>
<sequence length="262" mass="30227">MYVFVCENSIDGIFTGVYDAWASKYGHKNIRLTVCPPDTYTLFDEYITVSTDYERSGKVARTLLQRLGEETYAELCQAASALEESSKRKKYMDKADALYHTIVLALSLKDGSKVLNYLGDPFVNRVFELSRSTGNEAHHLLGFLRFQELENGLLFARIHPKNYVLPFLGEHFADRLPQENFIIYDKAHSQAALHPKGKGFFLTDASSLNEEMLNRFSPEELEYQKLWCRFFDSIAIEARINPKLQNQNIPIRFQKDVIEFTK</sequence>
<dbReference type="EMBL" id="SRYA01000018">
    <property type="protein sequence ID" value="TGY96252.1"/>
    <property type="molecule type" value="Genomic_DNA"/>
</dbReference>
<accession>A0AC61RX74</accession>
<evidence type="ECO:0000313" key="2">
    <source>
        <dbReference type="Proteomes" id="UP000304953"/>
    </source>
</evidence>
<comment type="caution">
    <text evidence="1">The sequence shown here is derived from an EMBL/GenBank/DDBJ whole genome shotgun (WGS) entry which is preliminary data.</text>
</comment>
<evidence type="ECO:0000313" key="1">
    <source>
        <dbReference type="EMBL" id="TGY96252.1"/>
    </source>
</evidence>
<dbReference type="Proteomes" id="UP000304953">
    <property type="component" value="Unassembled WGS sequence"/>
</dbReference>
<name>A0AC61RX74_9FIRM</name>
<protein>
    <submittedName>
        <fullName evidence="1">DNA metabolism protein</fullName>
    </submittedName>
</protein>
<gene>
    <name evidence="1" type="ORF">E5329_10405</name>
</gene>
<reference evidence="1" key="1">
    <citation type="submission" date="2019-04" db="EMBL/GenBank/DDBJ databases">
        <title>Microbes associate with the intestines of laboratory mice.</title>
        <authorList>
            <person name="Navarre W."/>
            <person name="Wong E."/>
            <person name="Huang K."/>
            <person name="Tropini C."/>
            <person name="Ng K."/>
            <person name="Yu B."/>
        </authorList>
    </citation>
    <scope>NUCLEOTIDE SEQUENCE</scope>
    <source>
        <strain evidence="1">NM01_1-7b</strain>
    </source>
</reference>
<keyword evidence="2" id="KW-1185">Reference proteome</keyword>